<evidence type="ECO:0000313" key="3">
    <source>
        <dbReference type="Proteomes" id="UP000217676"/>
    </source>
</evidence>
<proteinExistence type="predicted"/>
<dbReference type="KEGG" id="slau:SLA_0483"/>
<organism evidence="2 3">
    <name type="scientific">Streptomyces laurentii</name>
    <dbReference type="NCBI Taxonomy" id="39478"/>
    <lineage>
        <taxon>Bacteria</taxon>
        <taxon>Bacillati</taxon>
        <taxon>Actinomycetota</taxon>
        <taxon>Actinomycetes</taxon>
        <taxon>Kitasatosporales</taxon>
        <taxon>Streptomycetaceae</taxon>
        <taxon>Streptomyces</taxon>
    </lineage>
</organism>
<protein>
    <submittedName>
        <fullName evidence="2">Wolframin</fullName>
    </submittedName>
</protein>
<accession>A0A161JG97</accession>
<evidence type="ECO:0000256" key="1">
    <source>
        <dbReference type="SAM" id="MobiDB-lite"/>
    </source>
</evidence>
<dbReference type="Proteomes" id="UP000217676">
    <property type="component" value="Chromosome"/>
</dbReference>
<dbReference type="EMBL" id="AP017424">
    <property type="protein sequence ID" value="BAU81438.1"/>
    <property type="molecule type" value="Genomic_DNA"/>
</dbReference>
<name>A0A161JG97_STRLU</name>
<gene>
    <name evidence="2" type="ORF">SLA_0483</name>
</gene>
<reference evidence="2 3" key="1">
    <citation type="journal article" date="2016" name="Genome Announc.">
        <title>Complete Genome Sequence of Thiostrepton-Producing Streptomyces laurentii ATCC 31255.</title>
        <authorList>
            <person name="Doi K."/>
            <person name="Fujino Y."/>
            <person name="Nagayoshi Y."/>
            <person name="Ohshima T."/>
            <person name="Ogata S."/>
        </authorList>
    </citation>
    <scope>NUCLEOTIDE SEQUENCE [LARGE SCALE GENOMIC DNA]</scope>
    <source>
        <strain evidence="2 3">ATCC 31255</strain>
    </source>
</reference>
<sequence>MQRTARSAEQIRQKAVGPAVRAAGQVPRRVGPQRRDEGAVGVRTPELHPAVVGVDLGEQDGPRFLGEQQAPFGGEQAQAGPAGRPCLHGHTRPDAVVPGDVGSSHAATIVGRTGRPASPSGPLTWASVISGSPLAPRVSGMPAEDVPNGERVPLEWFRTGALGCRETIRFDLGRHHGQGTEHPR</sequence>
<evidence type="ECO:0000313" key="2">
    <source>
        <dbReference type="EMBL" id="BAU81438.1"/>
    </source>
</evidence>
<dbReference type="AlphaFoldDB" id="A0A161JG97"/>
<feature type="region of interest" description="Disordered" evidence="1">
    <location>
        <begin position="1"/>
        <end position="44"/>
    </location>
</feature>
<keyword evidence="3" id="KW-1185">Reference proteome</keyword>